<keyword evidence="1" id="KW-0472">Membrane</keyword>
<evidence type="ECO:0000313" key="2">
    <source>
        <dbReference type="EMBL" id="ROO83689.1"/>
    </source>
</evidence>
<dbReference type="Proteomes" id="UP000272400">
    <property type="component" value="Unassembled WGS sequence"/>
</dbReference>
<evidence type="ECO:0000256" key="1">
    <source>
        <dbReference type="SAM" id="Phobius"/>
    </source>
</evidence>
<keyword evidence="3" id="KW-1185">Reference proteome</keyword>
<dbReference type="AlphaFoldDB" id="A0A3N1CQV7"/>
<reference evidence="2 3" key="1">
    <citation type="submission" date="2018-11" db="EMBL/GenBank/DDBJ databases">
        <title>Sequencing the genomes of 1000 actinobacteria strains.</title>
        <authorList>
            <person name="Klenk H.-P."/>
        </authorList>
    </citation>
    <scope>NUCLEOTIDE SEQUENCE [LARGE SCALE GENOMIC DNA]</scope>
    <source>
        <strain evidence="2 3">DSM 44254</strain>
    </source>
</reference>
<proteinExistence type="predicted"/>
<dbReference type="Pfam" id="PF20444">
    <property type="entry name" value="DUF6703"/>
    <property type="match status" value="1"/>
</dbReference>
<dbReference type="EMBL" id="RJKE01000001">
    <property type="protein sequence ID" value="ROO83689.1"/>
    <property type="molecule type" value="Genomic_DNA"/>
</dbReference>
<sequence>MALRDVVERHSATTVVFLHRLPPWVLPLVVAVLMVVGLFVRSWAGALAMLVLALFLGWFAYLSWPGLPWTARLLRVAAVVLLLAFAVGDITRF</sequence>
<feature type="transmembrane region" description="Helical" evidence="1">
    <location>
        <begin position="73"/>
        <end position="91"/>
    </location>
</feature>
<dbReference type="RefSeq" id="WP_123663036.1">
    <property type="nucleotide sequence ID" value="NZ_RJKE01000001.1"/>
</dbReference>
<organism evidence="2 3">
    <name type="scientific">Actinocorallia herbida</name>
    <dbReference type="NCBI Taxonomy" id="58109"/>
    <lineage>
        <taxon>Bacteria</taxon>
        <taxon>Bacillati</taxon>
        <taxon>Actinomycetota</taxon>
        <taxon>Actinomycetes</taxon>
        <taxon>Streptosporangiales</taxon>
        <taxon>Thermomonosporaceae</taxon>
        <taxon>Actinocorallia</taxon>
    </lineage>
</organism>
<feature type="transmembrane region" description="Helical" evidence="1">
    <location>
        <begin position="47"/>
        <end position="67"/>
    </location>
</feature>
<gene>
    <name evidence="2" type="ORF">EDD29_1196</name>
</gene>
<keyword evidence="1" id="KW-1133">Transmembrane helix</keyword>
<dbReference type="OrthoDB" id="3831256at2"/>
<comment type="caution">
    <text evidence="2">The sequence shown here is derived from an EMBL/GenBank/DDBJ whole genome shotgun (WGS) entry which is preliminary data.</text>
</comment>
<protein>
    <submittedName>
        <fullName evidence="2">Uncharacterized protein</fullName>
    </submittedName>
</protein>
<dbReference type="InterPro" id="IPR046549">
    <property type="entry name" value="DUF6703"/>
</dbReference>
<accession>A0A3N1CQV7</accession>
<evidence type="ECO:0000313" key="3">
    <source>
        <dbReference type="Proteomes" id="UP000272400"/>
    </source>
</evidence>
<keyword evidence="1" id="KW-0812">Transmembrane</keyword>
<name>A0A3N1CQV7_9ACTN</name>
<feature type="transmembrane region" description="Helical" evidence="1">
    <location>
        <begin position="21"/>
        <end position="40"/>
    </location>
</feature>